<sequence>MMKDLINIEMKNLPISGLDVHIIKKYIVKTAADDSFLVNNYSIILIKSGQFKIRLSDFTQELLPHDLLVIPKNSFCTIMEVKGRLQLLLLSFTSDFAFENCLKKELVDSFNFLLGEPSSKIALGDKDFLVLSLIYKLICFVNKDAVGNGQDLELQRISFNLFLYELKFIFNRSDLQTQNSFTRQEGLTIKFLTILTIHCKKQHSAKFYAGVLFVTRGYLNRTVKQITGKTVKSLIDVAIINEIKNLLENSQSSIAVIGQDFEFSNLANFSAFFRKHTSLSPSEYRQKTVGRFKTSDFR</sequence>
<reference evidence="5 6" key="1">
    <citation type="submission" date="2018-07" db="EMBL/GenBank/DDBJ databases">
        <title>Genomic Encyclopedia of Archaeal and Bacterial Type Strains, Phase II (KMG-II): from individual species to whole genera.</title>
        <authorList>
            <person name="Goeker M."/>
        </authorList>
    </citation>
    <scope>NUCLEOTIDE SEQUENCE [LARGE SCALE GENOMIC DNA]</scope>
    <source>
        <strain evidence="5 6">DSM 25795</strain>
    </source>
</reference>
<keyword evidence="1" id="KW-0805">Transcription regulation</keyword>
<evidence type="ECO:0000313" key="6">
    <source>
        <dbReference type="Proteomes" id="UP000257004"/>
    </source>
</evidence>
<accession>A0A3D9G1C7</accession>
<dbReference type="Pfam" id="PF12833">
    <property type="entry name" value="HTH_18"/>
    <property type="match status" value="1"/>
</dbReference>
<dbReference type="PANTHER" id="PTHR43280">
    <property type="entry name" value="ARAC-FAMILY TRANSCRIPTIONAL REGULATOR"/>
    <property type="match status" value="1"/>
</dbReference>
<evidence type="ECO:0000259" key="4">
    <source>
        <dbReference type="PROSITE" id="PS01124"/>
    </source>
</evidence>
<dbReference type="SMART" id="SM00342">
    <property type="entry name" value="HTH_ARAC"/>
    <property type="match status" value="1"/>
</dbReference>
<dbReference type="GO" id="GO:0043565">
    <property type="term" value="F:sequence-specific DNA binding"/>
    <property type="evidence" value="ECO:0007669"/>
    <property type="project" value="InterPro"/>
</dbReference>
<keyword evidence="2 5" id="KW-0238">DNA-binding</keyword>
<dbReference type="Proteomes" id="UP000257004">
    <property type="component" value="Unassembled WGS sequence"/>
</dbReference>
<evidence type="ECO:0000313" key="5">
    <source>
        <dbReference type="EMBL" id="RED27018.1"/>
    </source>
</evidence>
<proteinExistence type="predicted"/>
<organism evidence="5 6">
    <name type="scientific">Flavobacterium cutihirudinis</name>
    <dbReference type="NCBI Taxonomy" id="1265740"/>
    <lineage>
        <taxon>Bacteria</taxon>
        <taxon>Pseudomonadati</taxon>
        <taxon>Bacteroidota</taxon>
        <taxon>Flavobacteriia</taxon>
        <taxon>Flavobacteriales</taxon>
        <taxon>Flavobacteriaceae</taxon>
        <taxon>Flavobacterium</taxon>
    </lineage>
</organism>
<dbReference type="InterPro" id="IPR009057">
    <property type="entry name" value="Homeodomain-like_sf"/>
</dbReference>
<dbReference type="SUPFAM" id="SSF46689">
    <property type="entry name" value="Homeodomain-like"/>
    <property type="match status" value="1"/>
</dbReference>
<dbReference type="InterPro" id="IPR018060">
    <property type="entry name" value="HTH_AraC"/>
</dbReference>
<evidence type="ECO:0000256" key="2">
    <source>
        <dbReference type="ARBA" id="ARBA00023125"/>
    </source>
</evidence>
<dbReference type="EMBL" id="QRDQ01000007">
    <property type="protein sequence ID" value="RED27018.1"/>
    <property type="molecule type" value="Genomic_DNA"/>
</dbReference>
<dbReference type="AlphaFoldDB" id="A0A3D9G1C7"/>
<evidence type="ECO:0000256" key="3">
    <source>
        <dbReference type="ARBA" id="ARBA00023163"/>
    </source>
</evidence>
<dbReference type="GO" id="GO:0003700">
    <property type="term" value="F:DNA-binding transcription factor activity"/>
    <property type="evidence" value="ECO:0007669"/>
    <property type="project" value="InterPro"/>
</dbReference>
<protein>
    <submittedName>
        <fullName evidence="5">AraC-like DNA-binding protein</fullName>
    </submittedName>
</protein>
<dbReference type="PANTHER" id="PTHR43280:SF32">
    <property type="entry name" value="TRANSCRIPTIONAL REGULATORY PROTEIN"/>
    <property type="match status" value="1"/>
</dbReference>
<keyword evidence="3" id="KW-0804">Transcription</keyword>
<gene>
    <name evidence="5" type="ORF">BD847_0949</name>
</gene>
<dbReference type="OrthoDB" id="2611870at2"/>
<dbReference type="RefSeq" id="WP_115887078.1">
    <property type="nucleotide sequence ID" value="NZ_QRDQ01000007.1"/>
</dbReference>
<keyword evidence="6" id="KW-1185">Reference proteome</keyword>
<name>A0A3D9G1C7_9FLAO</name>
<dbReference type="PROSITE" id="PS01124">
    <property type="entry name" value="HTH_ARAC_FAMILY_2"/>
    <property type="match status" value="1"/>
</dbReference>
<comment type="caution">
    <text evidence="5">The sequence shown here is derived from an EMBL/GenBank/DDBJ whole genome shotgun (WGS) entry which is preliminary data.</text>
</comment>
<dbReference type="Gene3D" id="1.10.10.60">
    <property type="entry name" value="Homeodomain-like"/>
    <property type="match status" value="1"/>
</dbReference>
<feature type="domain" description="HTH araC/xylS-type" evidence="4">
    <location>
        <begin position="189"/>
        <end position="287"/>
    </location>
</feature>
<evidence type="ECO:0000256" key="1">
    <source>
        <dbReference type="ARBA" id="ARBA00023015"/>
    </source>
</evidence>